<gene>
    <name evidence="10" type="ORF">EAT49_09150</name>
</gene>
<dbReference type="EC" id="1.-.-.-" evidence="7"/>
<keyword evidence="4 7" id="KW-0521">NADP</keyword>
<keyword evidence="3 7" id="KW-0288">FMN</keyword>
<evidence type="ECO:0000256" key="4">
    <source>
        <dbReference type="ARBA" id="ARBA00022857"/>
    </source>
</evidence>
<dbReference type="PANTHER" id="PTHR43821">
    <property type="entry name" value="NAD(P)H NITROREDUCTASE YDJA-RELATED"/>
    <property type="match status" value="1"/>
</dbReference>
<evidence type="ECO:0000256" key="5">
    <source>
        <dbReference type="ARBA" id="ARBA00023002"/>
    </source>
</evidence>
<accession>A0A3N2R4S6</accession>
<dbReference type="GO" id="GO:0016491">
    <property type="term" value="F:oxidoreductase activity"/>
    <property type="evidence" value="ECO:0007669"/>
    <property type="project" value="UniProtKB-UniRule"/>
</dbReference>
<keyword evidence="5 7" id="KW-0560">Oxidoreductase</keyword>
<comment type="cofactor">
    <cofactor evidence="8">
        <name>FMN</name>
        <dbReference type="ChEBI" id="CHEBI:58210"/>
    </cofactor>
    <text evidence="8">Binds 1 FMN per subunit.</text>
</comment>
<dbReference type="Gene3D" id="3.40.109.10">
    <property type="entry name" value="NADH Oxidase"/>
    <property type="match status" value="1"/>
</dbReference>
<keyword evidence="2 7" id="KW-0285">Flavoprotein</keyword>
<sequence>MPARNDAALDFLLTRRSRPAKTLTAPVPDDAELRTILTAAARTPDHGKLEPWRFIVLKKPALTRLAAAVPARGAEIGEEEERIEKMARQFADADLAVAVVASPKPSEKIPEIEQIHSAGAVCLALLNAGLAAGWGANWLTGWAAHDRGFIEAHLGLAPRESIAGFIHLGTETSAPPDRPRPDLETITTWVEA</sequence>
<dbReference type="AlphaFoldDB" id="A0A3N2R4S6"/>
<keyword evidence="11" id="KW-1185">Reference proteome</keyword>
<proteinExistence type="inferred from homology"/>
<evidence type="ECO:0000256" key="7">
    <source>
        <dbReference type="PIRNR" id="PIRNR000232"/>
    </source>
</evidence>
<dbReference type="OrthoDB" id="9804207at2"/>
<dbReference type="InterPro" id="IPR026021">
    <property type="entry name" value="YdjA-like"/>
</dbReference>
<dbReference type="RefSeq" id="WP_123642016.1">
    <property type="nucleotide sequence ID" value="NZ_ML119084.1"/>
</dbReference>
<dbReference type="PIRSF" id="PIRSF000232">
    <property type="entry name" value="YdjA"/>
    <property type="match status" value="1"/>
</dbReference>
<dbReference type="Pfam" id="PF00881">
    <property type="entry name" value="Nitroreductase"/>
    <property type="match status" value="1"/>
</dbReference>
<evidence type="ECO:0000259" key="9">
    <source>
        <dbReference type="Pfam" id="PF00881"/>
    </source>
</evidence>
<keyword evidence="6 7" id="KW-0520">NAD</keyword>
<name>A0A3N2R4S6_9RHOB</name>
<feature type="binding site" evidence="8">
    <location>
        <position position="46"/>
    </location>
    <ligand>
        <name>FMN</name>
        <dbReference type="ChEBI" id="CHEBI:58210"/>
        <note>ligand shared between dimeric partners</note>
    </ligand>
</feature>
<dbReference type="SUPFAM" id="SSF55469">
    <property type="entry name" value="FMN-dependent nitroreductase-like"/>
    <property type="match status" value="1"/>
</dbReference>
<evidence type="ECO:0000313" key="11">
    <source>
        <dbReference type="Proteomes" id="UP000268016"/>
    </source>
</evidence>
<feature type="binding site" description="in other chain" evidence="8">
    <location>
        <begin position="138"/>
        <end position="140"/>
    </location>
    <ligand>
        <name>FMN</name>
        <dbReference type="ChEBI" id="CHEBI:58210"/>
        <note>ligand shared between dimeric partners</note>
    </ligand>
</feature>
<dbReference type="PANTHER" id="PTHR43821:SF1">
    <property type="entry name" value="NAD(P)H NITROREDUCTASE YDJA-RELATED"/>
    <property type="match status" value="1"/>
</dbReference>
<feature type="binding site" evidence="8">
    <location>
        <position position="42"/>
    </location>
    <ligand>
        <name>FMN</name>
        <dbReference type="ChEBI" id="CHEBI:58210"/>
        <note>ligand shared between dimeric partners</note>
    </ligand>
</feature>
<evidence type="ECO:0000256" key="8">
    <source>
        <dbReference type="PIRSR" id="PIRSR000232-1"/>
    </source>
</evidence>
<feature type="domain" description="Nitroreductase" evidence="9">
    <location>
        <begin position="15"/>
        <end position="169"/>
    </location>
</feature>
<dbReference type="InterPro" id="IPR052530">
    <property type="entry name" value="NAD(P)H_nitroreductase"/>
</dbReference>
<evidence type="ECO:0000313" key="10">
    <source>
        <dbReference type="EMBL" id="ROU02495.1"/>
    </source>
</evidence>
<comment type="caution">
    <text evidence="10">The sequence shown here is derived from an EMBL/GenBank/DDBJ whole genome shotgun (WGS) entry which is preliminary data.</text>
</comment>
<evidence type="ECO:0000256" key="2">
    <source>
        <dbReference type="ARBA" id="ARBA00022630"/>
    </source>
</evidence>
<reference evidence="10 11" key="1">
    <citation type="submission" date="2018-10" db="EMBL/GenBank/DDBJ databases">
        <title>Histidinibacterium lentulum gen. nov., sp. nov., a marine bacterium from the culture broth of Picochlorum sp. 122.</title>
        <authorList>
            <person name="Wang G."/>
        </authorList>
    </citation>
    <scope>NUCLEOTIDE SEQUENCE [LARGE SCALE GENOMIC DNA]</scope>
    <source>
        <strain evidence="10 11">B17</strain>
    </source>
</reference>
<evidence type="ECO:0000256" key="6">
    <source>
        <dbReference type="ARBA" id="ARBA00023027"/>
    </source>
</evidence>
<protein>
    <recommendedName>
        <fullName evidence="7">Putative NAD(P)H nitroreductase</fullName>
        <ecNumber evidence="7">1.-.-.-</ecNumber>
    </recommendedName>
</protein>
<dbReference type="InterPro" id="IPR029479">
    <property type="entry name" value="Nitroreductase"/>
</dbReference>
<dbReference type="Proteomes" id="UP000268016">
    <property type="component" value="Unassembled WGS sequence"/>
</dbReference>
<organism evidence="10 11">
    <name type="scientific">Histidinibacterium lentulum</name>
    <dbReference type="NCBI Taxonomy" id="2480588"/>
    <lineage>
        <taxon>Bacteria</taxon>
        <taxon>Pseudomonadati</taxon>
        <taxon>Pseudomonadota</taxon>
        <taxon>Alphaproteobacteria</taxon>
        <taxon>Rhodobacterales</taxon>
        <taxon>Paracoccaceae</taxon>
        <taxon>Histidinibacterium</taxon>
    </lineage>
</organism>
<feature type="binding site" description="in other chain" evidence="8">
    <location>
        <begin position="15"/>
        <end position="17"/>
    </location>
    <ligand>
        <name>FMN</name>
        <dbReference type="ChEBI" id="CHEBI:58210"/>
        <note>ligand shared between dimeric partners</note>
    </ligand>
</feature>
<evidence type="ECO:0000256" key="3">
    <source>
        <dbReference type="ARBA" id="ARBA00022643"/>
    </source>
</evidence>
<comment type="similarity">
    <text evidence="1 7">Belongs to the nitroreductase family.</text>
</comment>
<dbReference type="EMBL" id="RDRB01000004">
    <property type="protein sequence ID" value="ROU02495.1"/>
    <property type="molecule type" value="Genomic_DNA"/>
</dbReference>
<dbReference type="InterPro" id="IPR000415">
    <property type="entry name" value="Nitroreductase-like"/>
</dbReference>
<evidence type="ECO:0000256" key="1">
    <source>
        <dbReference type="ARBA" id="ARBA00007118"/>
    </source>
</evidence>